<comment type="caution">
    <text evidence="2">The sequence shown here is derived from an EMBL/GenBank/DDBJ whole genome shotgun (WGS) entry which is preliminary data.</text>
</comment>
<dbReference type="RefSeq" id="WP_265264863.1">
    <property type="nucleotide sequence ID" value="NZ_JAIHOM010000054.1"/>
</dbReference>
<gene>
    <name evidence="2" type="ORF">K4A83_12250</name>
</gene>
<feature type="transmembrane region" description="Helical" evidence="1">
    <location>
        <begin position="38"/>
        <end position="71"/>
    </location>
</feature>
<reference evidence="2 3" key="1">
    <citation type="submission" date="2021-08" db="EMBL/GenBank/DDBJ databases">
        <title>Draft genome sequence of Spirulina subsalsa with high tolerance to salinity and hype-accumulation of phycocyanin.</title>
        <authorList>
            <person name="Pei H."/>
            <person name="Jiang L."/>
        </authorList>
    </citation>
    <scope>NUCLEOTIDE SEQUENCE [LARGE SCALE GENOMIC DNA]</scope>
    <source>
        <strain evidence="2 3">FACHB-351</strain>
    </source>
</reference>
<accession>A0ABT3L773</accession>
<keyword evidence="3" id="KW-1185">Reference proteome</keyword>
<evidence type="ECO:0000313" key="3">
    <source>
        <dbReference type="Proteomes" id="UP001526426"/>
    </source>
</evidence>
<keyword evidence="1" id="KW-0812">Transmembrane</keyword>
<evidence type="ECO:0000256" key="1">
    <source>
        <dbReference type="SAM" id="Phobius"/>
    </source>
</evidence>
<evidence type="ECO:0000313" key="2">
    <source>
        <dbReference type="EMBL" id="MCW6037032.1"/>
    </source>
</evidence>
<organism evidence="2 3">
    <name type="scientific">Spirulina subsalsa FACHB-351</name>
    <dbReference type="NCBI Taxonomy" id="234711"/>
    <lineage>
        <taxon>Bacteria</taxon>
        <taxon>Bacillati</taxon>
        <taxon>Cyanobacteriota</taxon>
        <taxon>Cyanophyceae</taxon>
        <taxon>Spirulinales</taxon>
        <taxon>Spirulinaceae</taxon>
        <taxon>Spirulina</taxon>
    </lineage>
</organism>
<proteinExistence type="predicted"/>
<name>A0ABT3L773_9CYAN</name>
<evidence type="ECO:0008006" key="4">
    <source>
        <dbReference type="Google" id="ProtNLM"/>
    </source>
</evidence>
<protein>
    <recommendedName>
        <fullName evidence="4">SHOCT domain-containing protein</fullName>
    </recommendedName>
</protein>
<sequence length="141" mass="15471">MTNSNSKQVSRVFTATPLGALIVFVLLSIFVGGVNNAVVVIFFSVICTFGISLALWLPVCFAVGLICLMVVESVSSQWSRTREEVAAGPTPQQKALRNYIRQARHKGLSESQIDRRLGAKGWTEEEIEMGRELLLVTTEGN</sequence>
<feature type="transmembrane region" description="Helical" evidence="1">
    <location>
        <begin position="12"/>
        <end position="32"/>
    </location>
</feature>
<keyword evidence="1" id="KW-0472">Membrane</keyword>
<dbReference type="EMBL" id="JAIHOM010000054">
    <property type="protein sequence ID" value="MCW6037032.1"/>
    <property type="molecule type" value="Genomic_DNA"/>
</dbReference>
<keyword evidence="1" id="KW-1133">Transmembrane helix</keyword>
<dbReference type="Proteomes" id="UP001526426">
    <property type="component" value="Unassembled WGS sequence"/>
</dbReference>